<evidence type="ECO:0000313" key="2">
    <source>
        <dbReference type="Proteomes" id="UP000198542"/>
    </source>
</evidence>
<accession>A0A231G0R5</accession>
<dbReference type="PANTHER" id="PTHR43745:SF2">
    <property type="entry name" value="NITROREDUCTASE MJ1384-RELATED"/>
    <property type="match status" value="1"/>
</dbReference>
<dbReference type="InterPro" id="IPR000415">
    <property type="entry name" value="Nitroreductase-like"/>
</dbReference>
<evidence type="ECO:0000313" key="1">
    <source>
        <dbReference type="EMBL" id="SEC18143.1"/>
    </source>
</evidence>
<keyword evidence="2" id="KW-1185">Reference proteome</keyword>
<proteinExistence type="predicted"/>
<dbReference type="PANTHER" id="PTHR43745">
    <property type="entry name" value="NITROREDUCTASE MJ1384-RELATED"/>
    <property type="match status" value="1"/>
</dbReference>
<dbReference type="InterPro" id="IPR052544">
    <property type="entry name" value="Bacteriocin_Proc_Enz"/>
</dbReference>
<protein>
    <submittedName>
        <fullName evidence="1">SagB-type dehydrogenase domain-containing protein</fullName>
    </submittedName>
</protein>
<dbReference type="Proteomes" id="UP000198542">
    <property type="component" value="Unassembled WGS sequence"/>
</dbReference>
<dbReference type="SUPFAM" id="SSF55469">
    <property type="entry name" value="FMN-dependent nitroreductase-like"/>
    <property type="match status" value="1"/>
</dbReference>
<name>A0A231G0R5_PSEJE</name>
<dbReference type="EMBL" id="FNTC01000002">
    <property type="protein sequence ID" value="SEC18143.1"/>
    <property type="molecule type" value="Genomic_DNA"/>
</dbReference>
<gene>
    <name evidence="1" type="ORF">SAMN04490187_3464</name>
</gene>
<organism evidence="1 2">
    <name type="scientific">Pseudomonas jessenii</name>
    <dbReference type="NCBI Taxonomy" id="77298"/>
    <lineage>
        <taxon>Bacteria</taxon>
        <taxon>Pseudomonadati</taxon>
        <taxon>Pseudomonadota</taxon>
        <taxon>Gammaproteobacteria</taxon>
        <taxon>Pseudomonadales</taxon>
        <taxon>Pseudomonadaceae</taxon>
        <taxon>Pseudomonas</taxon>
    </lineage>
</organism>
<sequence length="267" mass="30758">MKYIPHDYYLKFMSSTVHAETLDFHVKGNYTIHDAFKHATRLHNVSNEQLTQLTGNELRLYPDLNLEFPVRSELNLDSDVCRDESCEAFSSTNIVFSKLEKLMSPVLSPRKNSYKRGYPSGGALYPVEMFICSLMDDEESWPCSEKILHLLPRSRRFEVMQGTQNIDDFKRAILSSPGSIGTPRIAIVYAVYIPKTLFKYRYRGYRLALMEVGSIYMLIELQAKKLGLRCRLWSAYTDTMLCKAIGLNPTLFFPMCVHFIGEQCDSI</sequence>
<dbReference type="GO" id="GO:0016491">
    <property type="term" value="F:oxidoreductase activity"/>
    <property type="evidence" value="ECO:0007669"/>
    <property type="project" value="InterPro"/>
</dbReference>
<reference evidence="2" key="1">
    <citation type="submission" date="2016-10" db="EMBL/GenBank/DDBJ databases">
        <authorList>
            <person name="Varghese N."/>
            <person name="Submissions S."/>
        </authorList>
    </citation>
    <scope>NUCLEOTIDE SEQUENCE [LARGE SCALE GENOMIC DNA]</scope>
    <source>
        <strain evidence="2">BS3660</strain>
    </source>
</reference>
<dbReference type="Gene3D" id="3.40.109.10">
    <property type="entry name" value="NADH Oxidase"/>
    <property type="match status" value="1"/>
</dbReference>
<dbReference type="AlphaFoldDB" id="A0A231G0R5"/>